<evidence type="ECO:0000313" key="5">
    <source>
        <dbReference type="EMBL" id="PSL20161.1"/>
    </source>
</evidence>
<evidence type="ECO:0000256" key="2">
    <source>
        <dbReference type="ARBA" id="ARBA00022448"/>
    </source>
</evidence>
<dbReference type="RefSeq" id="WP_106608164.1">
    <property type="nucleotide sequence ID" value="NZ_PYGJ01000004.1"/>
</dbReference>
<dbReference type="Proteomes" id="UP000240418">
    <property type="component" value="Unassembled WGS sequence"/>
</dbReference>
<organism evidence="5 6">
    <name type="scientific">Shimia abyssi</name>
    <dbReference type="NCBI Taxonomy" id="1662395"/>
    <lineage>
        <taxon>Bacteria</taxon>
        <taxon>Pseudomonadati</taxon>
        <taxon>Pseudomonadota</taxon>
        <taxon>Alphaproteobacteria</taxon>
        <taxon>Rhodobacterales</taxon>
        <taxon>Roseobacteraceae</taxon>
    </lineage>
</organism>
<sequence length="440" mass="47178">MKNSNYLKGLLASTALVVASESAVAAEWGSFDGVTVEAKLIGGQQYEGLYGRIADWEAATGAKVDIISKKSHFEIDKEIKSDMAAGTTSWCVGSNHSSFAPQYEGLYVDLNDYVSAETIAEFVGGNIGASTVGGELLMLPRAQFDVSVLYYLKSNYEDADKAAAFKSEYGYDLAVPETWEQMKDQAIFFADPPNFYGTQYAGKDEAIVGRFYEMVVAEGGNYLDDEKRPIFNSDAGQRALQWFVDLYEAKAVPAGTTSYVWDDLGQGFASGTVALNLDWPGWAGFFNDPESSKAAGNVGVAVQPMGSVTRTGWSGHHGFSVTNDCDNKEAAASLVMFLTSEESQLAESAGGSLPTRTAVWDANVAAAKSGDDAFRAEALAAFAEGAKYAFAVPPIPEWGETTNIVFPELQAAIVGDKTVKEALDDAAEAVDELMQESGYY</sequence>
<keyword evidence="2" id="KW-0813">Transport</keyword>
<keyword evidence="3 4" id="KW-0732">Signal</keyword>
<name>A0A2P8FEK7_9RHOB</name>
<dbReference type="InterPro" id="IPR006059">
    <property type="entry name" value="SBP"/>
</dbReference>
<evidence type="ECO:0000256" key="1">
    <source>
        <dbReference type="ARBA" id="ARBA00008520"/>
    </source>
</evidence>
<dbReference type="Pfam" id="PF01547">
    <property type="entry name" value="SBP_bac_1"/>
    <property type="match status" value="1"/>
</dbReference>
<comment type="caution">
    <text evidence="5">The sequence shown here is derived from an EMBL/GenBank/DDBJ whole genome shotgun (WGS) entry which is preliminary data.</text>
</comment>
<evidence type="ECO:0000256" key="3">
    <source>
        <dbReference type="ARBA" id="ARBA00022729"/>
    </source>
</evidence>
<dbReference type="GO" id="GO:0042956">
    <property type="term" value="P:maltodextrin transmembrane transport"/>
    <property type="evidence" value="ECO:0007669"/>
    <property type="project" value="TreeGrafter"/>
</dbReference>
<comment type="similarity">
    <text evidence="1">Belongs to the bacterial solute-binding protein 1 family.</text>
</comment>
<dbReference type="PANTHER" id="PTHR30061">
    <property type="entry name" value="MALTOSE-BINDING PERIPLASMIC PROTEIN"/>
    <property type="match status" value="1"/>
</dbReference>
<dbReference type="AlphaFoldDB" id="A0A2P8FEK7"/>
<reference evidence="5 6" key="1">
    <citation type="submission" date="2018-03" db="EMBL/GenBank/DDBJ databases">
        <title>Genomic Encyclopedia of Archaeal and Bacterial Type Strains, Phase II (KMG-II): from individual species to whole genera.</title>
        <authorList>
            <person name="Goeker M."/>
        </authorList>
    </citation>
    <scope>NUCLEOTIDE SEQUENCE [LARGE SCALE GENOMIC DNA]</scope>
    <source>
        <strain evidence="5 6">DSM 100673</strain>
    </source>
</reference>
<feature type="chain" id="PRO_5015194404" evidence="4">
    <location>
        <begin position="26"/>
        <end position="440"/>
    </location>
</feature>
<dbReference type="PANTHER" id="PTHR30061:SF50">
    <property type="entry name" value="MALTOSE_MALTODEXTRIN-BINDING PERIPLASMIC PROTEIN"/>
    <property type="match status" value="1"/>
</dbReference>
<feature type="signal peptide" evidence="4">
    <location>
        <begin position="1"/>
        <end position="25"/>
    </location>
</feature>
<proteinExistence type="inferred from homology"/>
<evidence type="ECO:0000256" key="4">
    <source>
        <dbReference type="SAM" id="SignalP"/>
    </source>
</evidence>
<dbReference type="GO" id="GO:0055052">
    <property type="term" value="C:ATP-binding cassette (ABC) transporter complex, substrate-binding subunit-containing"/>
    <property type="evidence" value="ECO:0007669"/>
    <property type="project" value="TreeGrafter"/>
</dbReference>
<accession>A0A2P8FEK7</accession>
<keyword evidence="6" id="KW-1185">Reference proteome</keyword>
<dbReference type="GO" id="GO:1901982">
    <property type="term" value="F:maltose binding"/>
    <property type="evidence" value="ECO:0007669"/>
    <property type="project" value="TreeGrafter"/>
</dbReference>
<dbReference type="OrthoDB" id="9808332at2"/>
<dbReference type="Gene3D" id="3.40.190.10">
    <property type="entry name" value="Periplasmic binding protein-like II"/>
    <property type="match status" value="2"/>
</dbReference>
<evidence type="ECO:0000313" key="6">
    <source>
        <dbReference type="Proteomes" id="UP000240418"/>
    </source>
</evidence>
<dbReference type="EMBL" id="PYGJ01000004">
    <property type="protein sequence ID" value="PSL20161.1"/>
    <property type="molecule type" value="Genomic_DNA"/>
</dbReference>
<dbReference type="SUPFAM" id="SSF53850">
    <property type="entry name" value="Periplasmic binding protein-like II"/>
    <property type="match status" value="1"/>
</dbReference>
<protein>
    <submittedName>
        <fullName evidence="5">Carbohydrate ABC transporter substrate-binding protein (CUT1 family)</fullName>
    </submittedName>
</protein>
<gene>
    <name evidence="5" type="ORF">CLV88_104222</name>
</gene>
<dbReference type="GO" id="GO:0015768">
    <property type="term" value="P:maltose transport"/>
    <property type="evidence" value="ECO:0007669"/>
    <property type="project" value="TreeGrafter"/>
</dbReference>